<dbReference type="Proteomes" id="UP000008281">
    <property type="component" value="Unassembled WGS sequence"/>
</dbReference>
<keyword evidence="2" id="KW-0472">Membrane</keyword>
<dbReference type="AlphaFoldDB" id="E3MJU2"/>
<name>E3MJU2_CAERE</name>
<keyword evidence="2" id="KW-1133">Transmembrane helix</keyword>
<feature type="compositionally biased region" description="Polar residues" evidence="1">
    <location>
        <begin position="170"/>
        <end position="179"/>
    </location>
</feature>
<dbReference type="EMBL" id="DS268451">
    <property type="protein sequence ID" value="EFP03775.1"/>
    <property type="molecule type" value="Genomic_DNA"/>
</dbReference>
<reference evidence="3" key="1">
    <citation type="submission" date="2007-07" db="EMBL/GenBank/DDBJ databases">
        <title>PCAP assembly of the Caenorhabditis remanei genome.</title>
        <authorList>
            <consortium name="The Caenorhabditis remanei Sequencing Consortium"/>
            <person name="Wilson R.K."/>
        </authorList>
    </citation>
    <scope>NUCLEOTIDE SEQUENCE [LARGE SCALE GENOMIC DNA]</scope>
    <source>
        <strain evidence="3">PB4641</strain>
    </source>
</reference>
<dbReference type="CTD" id="9819177"/>
<evidence type="ECO:0000313" key="3">
    <source>
        <dbReference type="EMBL" id="EFP03775.1"/>
    </source>
</evidence>
<feature type="region of interest" description="Disordered" evidence="1">
    <location>
        <begin position="1"/>
        <end position="20"/>
    </location>
</feature>
<evidence type="ECO:0000256" key="1">
    <source>
        <dbReference type="SAM" id="MobiDB-lite"/>
    </source>
</evidence>
<proteinExistence type="predicted"/>
<dbReference type="eggNOG" id="ENOG502TJ5D">
    <property type="taxonomic scope" value="Eukaryota"/>
</dbReference>
<dbReference type="RefSeq" id="XP_003103401.2">
    <property type="nucleotide sequence ID" value="XM_003103353.2"/>
</dbReference>
<feature type="region of interest" description="Disordered" evidence="1">
    <location>
        <begin position="134"/>
        <end position="221"/>
    </location>
</feature>
<sequence>MISVAENTTKKTGQNEQTTRTYHTVVHHPTNIMILKMSTVYTVAAFIGALALFVFLFIFLWIKDTQRLKREIIELKKKVQDLEEYRMMRPYMPSNCVIPMKPDKKEKKIVEFEAKKEKEIPVFPNVKTLKKEKPKESVKKSLHKSVKKSAKKSKTIETSEDRTKSDETKSATFESPSAEQESKTTKSSVASVTLDLAETQEKSPIEDVATAELQVASKRRY</sequence>
<feature type="compositionally biased region" description="Basic and acidic residues" evidence="1">
    <location>
        <begin position="154"/>
        <end position="169"/>
    </location>
</feature>
<dbReference type="GeneID" id="9819177"/>
<dbReference type="KEGG" id="crq:GCK72_013614"/>
<keyword evidence="2" id="KW-0812">Transmembrane</keyword>
<gene>
    <name evidence="3" type="ORF">CRE_28647</name>
</gene>
<organism evidence="4">
    <name type="scientific">Caenorhabditis remanei</name>
    <name type="common">Caenorhabditis vulgaris</name>
    <dbReference type="NCBI Taxonomy" id="31234"/>
    <lineage>
        <taxon>Eukaryota</taxon>
        <taxon>Metazoa</taxon>
        <taxon>Ecdysozoa</taxon>
        <taxon>Nematoda</taxon>
        <taxon>Chromadorea</taxon>
        <taxon>Rhabditida</taxon>
        <taxon>Rhabditina</taxon>
        <taxon>Rhabditomorpha</taxon>
        <taxon>Rhabditoidea</taxon>
        <taxon>Rhabditidae</taxon>
        <taxon>Peloderinae</taxon>
        <taxon>Caenorhabditis</taxon>
    </lineage>
</organism>
<evidence type="ECO:0000313" key="4">
    <source>
        <dbReference type="Proteomes" id="UP000008281"/>
    </source>
</evidence>
<accession>E3MJU2</accession>
<feature type="compositionally biased region" description="Basic residues" evidence="1">
    <location>
        <begin position="140"/>
        <end position="153"/>
    </location>
</feature>
<feature type="transmembrane region" description="Helical" evidence="2">
    <location>
        <begin position="40"/>
        <end position="62"/>
    </location>
</feature>
<dbReference type="OMA" id="NIMILKM"/>
<keyword evidence="4" id="KW-1185">Reference proteome</keyword>
<dbReference type="HOGENOM" id="CLU_1251678_0_0_1"/>
<protein>
    <submittedName>
        <fullName evidence="3">Uncharacterized protein</fullName>
    </submittedName>
</protein>
<evidence type="ECO:0000256" key="2">
    <source>
        <dbReference type="SAM" id="Phobius"/>
    </source>
</evidence>